<evidence type="ECO:0000259" key="2">
    <source>
        <dbReference type="PROSITE" id="PS50097"/>
    </source>
</evidence>
<evidence type="ECO:0000313" key="4">
    <source>
        <dbReference type="Proteomes" id="UP000038010"/>
    </source>
</evidence>
<feature type="compositionally biased region" description="Polar residues" evidence="1">
    <location>
        <begin position="310"/>
        <end position="333"/>
    </location>
</feature>
<dbReference type="OrthoDB" id="1022638at2759"/>
<proteinExistence type="predicted"/>
<feature type="compositionally biased region" description="Gly residues" evidence="1">
    <location>
        <begin position="358"/>
        <end position="376"/>
    </location>
</feature>
<dbReference type="InterPro" id="IPR000210">
    <property type="entry name" value="BTB/POZ_dom"/>
</dbReference>
<dbReference type="Pfam" id="PF00651">
    <property type="entry name" value="BTB"/>
    <property type="match status" value="1"/>
</dbReference>
<dbReference type="GeneID" id="28733651"/>
<feature type="domain" description="BTB" evidence="2">
    <location>
        <begin position="20"/>
        <end position="90"/>
    </location>
</feature>
<protein>
    <recommendedName>
        <fullName evidence="2">BTB domain-containing protein</fullName>
    </recommendedName>
</protein>
<organism evidence="3 4">
    <name type="scientific">Cyphellophora attinorum</name>
    <dbReference type="NCBI Taxonomy" id="1664694"/>
    <lineage>
        <taxon>Eukaryota</taxon>
        <taxon>Fungi</taxon>
        <taxon>Dikarya</taxon>
        <taxon>Ascomycota</taxon>
        <taxon>Pezizomycotina</taxon>
        <taxon>Eurotiomycetes</taxon>
        <taxon>Chaetothyriomycetidae</taxon>
        <taxon>Chaetothyriales</taxon>
        <taxon>Cyphellophoraceae</taxon>
        <taxon>Cyphellophora</taxon>
    </lineage>
</organism>
<name>A0A0N1P1W6_9EURO</name>
<feature type="compositionally biased region" description="Polar residues" evidence="1">
    <location>
        <begin position="421"/>
        <end position="473"/>
    </location>
</feature>
<dbReference type="Proteomes" id="UP000038010">
    <property type="component" value="Unassembled WGS sequence"/>
</dbReference>
<gene>
    <name evidence="3" type="ORF">AB675_1849</name>
</gene>
<comment type="caution">
    <text evidence="3">The sequence shown here is derived from an EMBL/GenBank/DDBJ whole genome shotgun (WGS) entry which is preliminary data.</text>
</comment>
<dbReference type="CDD" id="cd18186">
    <property type="entry name" value="BTB_POZ_ZBTB_KLHL-like"/>
    <property type="match status" value="1"/>
</dbReference>
<keyword evidence="4" id="KW-1185">Reference proteome</keyword>
<reference evidence="3 4" key="1">
    <citation type="submission" date="2015-06" db="EMBL/GenBank/DDBJ databases">
        <title>Draft genome of the ant-associated black yeast Phialophora attae CBS 131958.</title>
        <authorList>
            <person name="Moreno L.F."/>
            <person name="Stielow B.J."/>
            <person name="de Hoog S."/>
            <person name="Vicente V.A."/>
            <person name="Weiss V.A."/>
            <person name="de Vries M."/>
            <person name="Cruz L.M."/>
            <person name="Souza E.M."/>
        </authorList>
    </citation>
    <scope>NUCLEOTIDE SEQUENCE [LARGE SCALE GENOMIC DNA]</scope>
    <source>
        <strain evidence="3 4">CBS 131958</strain>
    </source>
</reference>
<evidence type="ECO:0000313" key="3">
    <source>
        <dbReference type="EMBL" id="KPI42886.1"/>
    </source>
</evidence>
<accession>A0A0N1P1W6</accession>
<dbReference type="SUPFAM" id="SSF54695">
    <property type="entry name" value="POZ domain"/>
    <property type="match status" value="1"/>
</dbReference>
<dbReference type="RefSeq" id="XP_018002849.1">
    <property type="nucleotide sequence ID" value="XM_018141771.1"/>
</dbReference>
<evidence type="ECO:0000256" key="1">
    <source>
        <dbReference type="SAM" id="MobiDB-lite"/>
    </source>
</evidence>
<feature type="compositionally biased region" description="Gly residues" evidence="1">
    <location>
        <begin position="387"/>
        <end position="400"/>
    </location>
</feature>
<feature type="region of interest" description="Disordered" evidence="1">
    <location>
        <begin position="488"/>
        <end position="562"/>
    </location>
</feature>
<feature type="compositionally biased region" description="Polar residues" evidence="1">
    <location>
        <begin position="508"/>
        <end position="531"/>
    </location>
</feature>
<dbReference type="VEuPathDB" id="FungiDB:AB675_1849"/>
<dbReference type="PROSITE" id="PS50097">
    <property type="entry name" value="BTB"/>
    <property type="match status" value="1"/>
</dbReference>
<dbReference type="EMBL" id="LFJN01000006">
    <property type="protein sequence ID" value="KPI42886.1"/>
    <property type="molecule type" value="Genomic_DNA"/>
</dbReference>
<feature type="region of interest" description="Disordered" evidence="1">
    <location>
        <begin position="310"/>
        <end position="474"/>
    </location>
</feature>
<dbReference type="Gene3D" id="3.30.710.10">
    <property type="entry name" value="Potassium Channel Kv1.1, Chain A"/>
    <property type="match status" value="1"/>
</dbReference>
<dbReference type="InterPro" id="IPR011333">
    <property type="entry name" value="SKP1/BTB/POZ_sf"/>
</dbReference>
<dbReference type="AlphaFoldDB" id="A0A0N1P1W6"/>
<sequence>MLFGPSTIPQRQLLASGKYSDLVLQCKDAEIKVHCAYVNIASPVIEALYDKAIEAGSTSATPVVSLPDTDVRSLSGVLECLYTRQYSDLDYFFEVVALRSIDFARVLSADSQLTTFKSTEAPSIYKFGTPVYRRVEQDIKVYLCAKSLKIEYVAQTAHQNAETTLRQILRDSGAVAQAIRPLGLLFESTVSGEDNLRTTVVQICLEQRENCDANPQLRALLLKHESSIWTVILPPLQPGRFVRTFKCSTCSEQVTLRHLSSLGAAALAGGLSMGCPRCGKGTGLFDRAMQFTPVYDGLFNNMNPSPYGVSVNSGPKSSASRLDGNTTVTNPWTIGTEEGRSGGGGLSSNGPFKSSSGGLFGMNSGGPSGTNSGGPSGTNSNGPFGTNSGGLFGTNSGGPFGTRALGTPAQPLPQASGFNFGPSNTQKATTPAQASSQGSGFNFGPSNNQGATPAQPTSQANGFNFGSSNTQKASPALKQGSFLNAPAAAANRPVETSGPWPLIAPSASRATQPSFGFGAQSTTTVPNSVSEPFSGFKFGPLPSKRVAQKSATVEDGSEDGSV</sequence>